<evidence type="ECO:0000313" key="1">
    <source>
        <dbReference type="EMBL" id="MBE9067388.1"/>
    </source>
</evidence>
<dbReference type="Proteomes" id="UP000615026">
    <property type="component" value="Unassembled WGS sequence"/>
</dbReference>
<dbReference type="InterPro" id="IPR019270">
    <property type="entry name" value="DUF2283"/>
</dbReference>
<reference evidence="1" key="1">
    <citation type="submission" date="2020-10" db="EMBL/GenBank/DDBJ databases">
        <authorList>
            <person name="Castelo-Branco R."/>
            <person name="Eusebio N."/>
            <person name="Adriana R."/>
            <person name="Vieira A."/>
            <person name="Brugerolle De Fraissinette N."/>
            <person name="Rezende De Castro R."/>
            <person name="Schneider M.P."/>
            <person name="Vasconcelos V."/>
            <person name="Leao P.N."/>
        </authorList>
    </citation>
    <scope>NUCLEOTIDE SEQUENCE</scope>
    <source>
        <strain evidence="1">LEGE 11479</strain>
    </source>
</reference>
<proteinExistence type="predicted"/>
<dbReference type="PANTHER" id="PTHR37029">
    <property type="entry name" value="SSR1768 PROTEIN"/>
    <property type="match status" value="1"/>
</dbReference>
<name>A0A929F9F8_LEPEC</name>
<organism evidence="1 2">
    <name type="scientific">Leptolyngbya cf. ectocarpi LEGE 11479</name>
    <dbReference type="NCBI Taxonomy" id="1828722"/>
    <lineage>
        <taxon>Bacteria</taxon>
        <taxon>Bacillati</taxon>
        <taxon>Cyanobacteriota</taxon>
        <taxon>Cyanophyceae</taxon>
        <taxon>Leptolyngbyales</taxon>
        <taxon>Leptolyngbyaceae</taxon>
        <taxon>Leptolyngbya group</taxon>
        <taxon>Leptolyngbya</taxon>
    </lineage>
</organism>
<evidence type="ECO:0000313" key="2">
    <source>
        <dbReference type="Proteomes" id="UP000615026"/>
    </source>
</evidence>
<keyword evidence="2" id="KW-1185">Reference proteome</keyword>
<sequence>MKIQFDPEVDALYLQLLEGKAVDSENIEPNIVYDYDAKDQIIGIEVLRVGANLSDLATRALPFQHFDQQLKFLSFLETIADTELQAKLTFARQILQNQQVFLQSA</sequence>
<dbReference type="EMBL" id="JADEXP010000092">
    <property type="protein sequence ID" value="MBE9067388.1"/>
    <property type="molecule type" value="Genomic_DNA"/>
</dbReference>
<dbReference type="RefSeq" id="WP_193993354.1">
    <property type="nucleotide sequence ID" value="NZ_JADEXP010000092.1"/>
</dbReference>
<dbReference type="PANTHER" id="PTHR37029:SF1">
    <property type="entry name" value="SSR1768 PROTEIN"/>
    <property type="match status" value="1"/>
</dbReference>
<dbReference type="Pfam" id="PF10049">
    <property type="entry name" value="DUF2283"/>
    <property type="match status" value="1"/>
</dbReference>
<gene>
    <name evidence="1" type="ORF">IQ260_12045</name>
</gene>
<accession>A0A929F9F8</accession>
<comment type="caution">
    <text evidence="1">The sequence shown here is derived from an EMBL/GenBank/DDBJ whole genome shotgun (WGS) entry which is preliminary data.</text>
</comment>
<dbReference type="AlphaFoldDB" id="A0A929F9F8"/>
<protein>
    <submittedName>
        <fullName evidence="1">DUF2283 domain-containing protein</fullName>
    </submittedName>
</protein>